<evidence type="ECO:0000313" key="4">
    <source>
        <dbReference type="Proteomes" id="UP001589733"/>
    </source>
</evidence>
<organism evidence="3 4">
    <name type="scientific">Deinococcus oregonensis</name>
    <dbReference type="NCBI Taxonomy" id="1805970"/>
    <lineage>
        <taxon>Bacteria</taxon>
        <taxon>Thermotogati</taxon>
        <taxon>Deinococcota</taxon>
        <taxon>Deinococci</taxon>
        <taxon>Deinococcales</taxon>
        <taxon>Deinococcaceae</taxon>
        <taxon>Deinococcus</taxon>
    </lineage>
</organism>
<feature type="transmembrane region" description="Helical" evidence="2">
    <location>
        <begin position="159"/>
        <end position="180"/>
    </location>
</feature>
<keyword evidence="2" id="KW-0472">Membrane</keyword>
<evidence type="ECO:0008006" key="5">
    <source>
        <dbReference type="Google" id="ProtNLM"/>
    </source>
</evidence>
<keyword evidence="2" id="KW-1133">Transmembrane helix</keyword>
<feature type="transmembrane region" description="Helical" evidence="2">
    <location>
        <begin position="94"/>
        <end position="114"/>
    </location>
</feature>
<feature type="transmembrane region" description="Helical" evidence="2">
    <location>
        <begin position="54"/>
        <end position="74"/>
    </location>
</feature>
<feature type="transmembrane region" description="Helical" evidence="2">
    <location>
        <begin position="23"/>
        <end position="42"/>
    </location>
</feature>
<feature type="transmembrane region" description="Helical" evidence="2">
    <location>
        <begin position="126"/>
        <end position="147"/>
    </location>
</feature>
<keyword evidence="4" id="KW-1185">Reference proteome</keyword>
<protein>
    <recommendedName>
        <fullName evidence="5">DUF998 domain-containing protein</fullName>
    </recommendedName>
</protein>
<reference evidence="3 4" key="1">
    <citation type="submission" date="2024-09" db="EMBL/GenBank/DDBJ databases">
        <authorList>
            <person name="Sun Q."/>
            <person name="Mori K."/>
        </authorList>
    </citation>
    <scope>NUCLEOTIDE SEQUENCE [LARGE SCALE GENOMIC DNA]</scope>
    <source>
        <strain evidence="3 4">JCM 13503</strain>
    </source>
</reference>
<sequence length="279" mass="29386">MTTTHPAAAPAAASGRATPSQNLVTVGLGWWLMVGIFIDGWAHNNLGESLETFFTPWHALFYSGFAAVAGWTLWLTWQGMKSGRRGVAAFPDGYWPAALGVPVFALGGVGDLLWHTIFGIEVGIEALLSPTHLLLFTGSVLILSAPLNASWRMPTPRRAPAGVVWPALMATTAILCFTSFMQMYLWGYADVPVGVFTCAAGRRLRATAGRTGRHPSHSTDPGRPGAAPAAALPAAVRGYYADVWPEYPADDPDVGARDMARARADAGAGIGAGHAAAFA</sequence>
<dbReference type="RefSeq" id="WP_380011028.1">
    <property type="nucleotide sequence ID" value="NZ_JBHLYR010000044.1"/>
</dbReference>
<dbReference type="EMBL" id="JBHLYR010000044">
    <property type="protein sequence ID" value="MFB9993024.1"/>
    <property type="molecule type" value="Genomic_DNA"/>
</dbReference>
<comment type="caution">
    <text evidence="3">The sequence shown here is derived from an EMBL/GenBank/DDBJ whole genome shotgun (WGS) entry which is preliminary data.</text>
</comment>
<gene>
    <name evidence="3" type="ORF">ACFFLM_13705</name>
</gene>
<keyword evidence="2" id="KW-0812">Transmembrane</keyword>
<name>A0ABV6AZV1_9DEIO</name>
<feature type="region of interest" description="Disordered" evidence="1">
    <location>
        <begin position="207"/>
        <end position="228"/>
    </location>
</feature>
<evidence type="ECO:0000256" key="1">
    <source>
        <dbReference type="SAM" id="MobiDB-lite"/>
    </source>
</evidence>
<proteinExistence type="predicted"/>
<evidence type="ECO:0000313" key="3">
    <source>
        <dbReference type="EMBL" id="MFB9993024.1"/>
    </source>
</evidence>
<dbReference type="Proteomes" id="UP001589733">
    <property type="component" value="Unassembled WGS sequence"/>
</dbReference>
<accession>A0ABV6AZV1</accession>
<evidence type="ECO:0000256" key="2">
    <source>
        <dbReference type="SAM" id="Phobius"/>
    </source>
</evidence>